<dbReference type="Gene3D" id="3.40.190.10">
    <property type="entry name" value="Periplasmic binding protein-like II"/>
    <property type="match status" value="1"/>
</dbReference>
<dbReference type="PIRSF" id="PIRSF017082">
    <property type="entry name" value="YflP"/>
    <property type="match status" value="1"/>
</dbReference>
<comment type="similarity">
    <text evidence="1">Belongs to the UPF0065 (bug) family.</text>
</comment>
<dbReference type="PANTHER" id="PTHR42928:SF5">
    <property type="entry name" value="BLR1237 PROTEIN"/>
    <property type="match status" value="1"/>
</dbReference>
<dbReference type="InterPro" id="IPR006311">
    <property type="entry name" value="TAT_signal"/>
</dbReference>
<dbReference type="Pfam" id="PF03401">
    <property type="entry name" value="TctC"/>
    <property type="match status" value="1"/>
</dbReference>
<comment type="caution">
    <text evidence="2">The sequence shown here is derived from an EMBL/GenBank/DDBJ whole genome shotgun (WGS) entry which is preliminary data.</text>
</comment>
<gene>
    <name evidence="2" type="ORF">EV675_5817</name>
</gene>
<dbReference type="SUPFAM" id="SSF53850">
    <property type="entry name" value="Periplasmic binding protein-like II"/>
    <property type="match status" value="1"/>
</dbReference>
<dbReference type="Proteomes" id="UP000292445">
    <property type="component" value="Unassembled WGS sequence"/>
</dbReference>
<protein>
    <submittedName>
        <fullName evidence="2">Tripartite-type tricarboxylate transporter receptor subunit TctC</fullName>
    </submittedName>
</protein>
<dbReference type="AlphaFoldDB" id="A0A4Q7N6W1"/>
<organism evidence="2 3">
    <name type="scientific">Pigmentiphaga kullae</name>
    <dbReference type="NCBI Taxonomy" id="151784"/>
    <lineage>
        <taxon>Bacteria</taxon>
        <taxon>Pseudomonadati</taxon>
        <taxon>Pseudomonadota</taxon>
        <taxon>Betaproteobacteria</taxon>
        <taxon>Burkholderiales</taxon>
        <taxon>Alcaligenaceae</taxon>
        <taxon>Pigmentiphaga</taxon>
    </lineage>
</organism>
<name>A0A4Q7N6W1_9BURK</name>
<evidence type="ECO:0000256" key="1">
    <source>
        <dbReference type="ARBA" id="ARBA00006987"/>
    </source>
</evidence>
<dbReference type="InterPro" id="IPR042100">
    <property type="entry name" value="Bug_dom1"/>
</dbReference>
<dbReference type="Gene3D" id="3.40.190.150">
    <property type="entry name" value="Bordetella uptake gene, domain 1"/>
    <property type="match status" value="1"/>
</dbReference>
<sequence length="350" mass="35813">MLDPPIFTHLPDMTTPTSRTVSRSARRRLLAAAPALGLAAAAAAPNAWAQGRKRVTRIIVPFAPGGGNDVFARQLAFSLNAMTQKDVIVENKPGAGGNLGTELVVRAAADSNTFLLGHTGTIAINPALYKNLSFNASTDLQPVAMFASSALLLVVPAASPVKSVAQLADALKAKNADLTYASSGAGTGGHLTAEMFLHALGARAVHAPYKGTAPALADVAGGQVDFSFSVIPAAMALVKAGKLRALAVTSAKRLALLPDVPTVAESGVSALAGFESTLTYGILAPKGVPQADVAQLGAEILKAASTPEFQSKLGIEGAEPLLGGAADYARKVQEESRKWSEVVKFSGASV</sequence>
<dbReference type="InterPro" id="IPR005064">
    <property type="entry name" value="BUG"/>
</dbReference>
<proteinExistence type="inferred from homology"/>
<keyword evidence="3" id="KW-1185">Reference proteome</keyword>
<accession>A0A4Q7N6W1</accession>
<evidence type="ECO:0000313" key="3">
    <source>
        <dbReference type="Proteomes" id="UP000292445"/>
    </source>
</evidence>
<dbReference type="EMBL" id="SGXC01000004">
    <property type="protein sequence ID" value="RZS77091.1"/>
    <property type="molecule type" value="Genomic_DNA"/>
</dbReference>
<dbReference type="PROSITE" id="PS51318">
    <property type="entry name" value="TAT"/>
    <property type="match status" value="1"/>
</dbReference>
<reference evidence="2 3" key="1">
    <citation type="submission" date="2019-02" db="EMBL/GenBank/DDBJ databases">
        <title>Genomic Encyclopedia of Type Strains, Phase IV (KMG-IV): sequencing the most valuable type-strain genomes for metagenomic binning, comparative biology and taxonomic classification.</title>
        <authorList>
            <person name="Goeker M."/>
        </authorList>
    </citation>
    <scope>NUCLEOTIDE SEQUENCE [LARGE SCALE GENOMIC DNA]</scope>
    <source>
        <strain evidence="2 3">K24</strain>
    </source>
</reference>
<dbReference type="PANTHER" id="PTHR42928">
    <property type="entry name" value="TRICARBOXYLATE-BINDING PROTEIN"/>
    <property type="match status" value="1"/>
</dbReference>
<evidence type="ECO:0000313" key="2">
    <source>
        <dbReference type="EMBL" id="RZS77091.1"/>
    </source>
</evidence>
<keyword evidence="2" id="KW-0675">Receptor</keyword>